<evidence type="ECO:0000313" key="1">
    <source>
        <dbReference type="EMBL" id="TQJ15422.1"/>
    </source>
</evidence>
<proteinExistence type="predicted"/>
<organism evidence="1 2">
    <name type="scientific">Yimella lutea</name>
    <dbReference type="NCBI Taxonomy" id="587872"/>
    <lineage>
        <taxon>Bacteria</taxon>
        <taxon>Bacillati</taxon>
        <taxon>Actinomycetota</taxon>
        <taxon>Actinomycetes</taxon>
        <taxon>Micrococcales</taxon>
        <taxon>Dermacoccaceae</taxon>
        <taxon>Yimella</taxon>
    </lineage>
</organism>
<evidence type="ECO:0000313" key="2">
    <source>
        <dbReference type="Proteomes" id="UP000320806"/>
    </source>
</evidence>
<reference evidence="1 2" key="1">
    <citation type="submission" date="2019-06" db="EMBL/GenBank/DDBJ databases">
        <title>Sequencing the genomes of 1000 actinobacteria strains.</title>
        <authorList>
            <person name="Klenk H.-P."/>
        </authorList>
    </citation>
    <scope>NUCLEOTIDE SEQUENCE [LARGE SCALE GENOMIC DNA]</scope>
    <source>
        <strain evidence="1 2">DSM 19828</strain>
    </source>
</reference>
<protein>
    <submittedName>
        <fullName evidence="1">Uncharacterized protein</fullName>
    </submittedName>
</protein>
<dbReference type="Proteomes" id="UP000320806">
    <property type="component" value="Unassembled WGS sequence"/>
</dbReference>
<comment type="caution">
    <text evidence="1">The sequence shown here is derived from an EMBL/GenBank/DDBJ whole genome shotgun (WGS) entry which is preliminary data.</text>
</comment>
<dbReference type="EMBL" id="VFMO01000001">
    <property type="protein sequence ID" value="TQJ15422.1"/>
    <property type="molecule type" value="Genomic_DNA"/>
</dbReference>
<accession>A0A542EJB2</accession>
<keyword evidence="2" id="KW-1185">Reference proteome</keyword>
<name>A0A542EJB2_9MICO</name>
<dbReference type="AlphaFoldDB" id="A0A542EJB2"/>
<gene>
    <name evidence="1" type="ORF">FB459_2975</name>
</gene>
<sequence>MTTVMPADRPEIYRGQTMAMAKAGSFAPGEIEVAEQVQVSWGWADSTA</sequence>